<evidence type="ECO:0000256" key="6">
    <source>
        <dbReference type="ARBA" id="ARBA00022692"/>
    </source>
</evidence>
<comment type="catalytic activity">
    <reaction evidence="1">
        <text>ATP + protein L-histidine = ADP + protein N-phospho-L-histidine.</text>
        <dbReference type="EC" id="2.7.13.3"/>
    </reaction>
</comment>
<dbReference type="CDD" id="cd00082">
    <property type="entry name" value="HisKA"/>
    <property type="match status" value="1"/>
</dbReference>
<feature type="domain" description="HAMP" evidence="13">
    <location>
        <begin position="220"/>
        <end position="271"/>
    </location>
</feature>
<dbReference type="InterPro" id="IPR003594">
    <property type="entry name" value="HATPase_dom"/>
</dbReference>
<dbReference type="GO" id="GO:0000155">
    <property type="term" value="F:phosphorelay sensor kinase activity"/>
    <property type="evidence" value="ECO:0007669"/>
    <property type="project" value="InterPro"/>
</dbReference>
<feature type="region of interest" description="Disordered" evidence="10">
    <location>
        <begin position="88"/>
        <end position="155"/>
    </location>
</feature>
<evidence type="ECO:0000256" key="11">
    <source>
        <dbReference type="SAM" id="Phobius"/>
    </source>
</evidence>
<dbReference type="InterPro" id="IPR036097">
    <property type="entry name" value="HisK_dim/P_sf"/>
</dbReference>
<evidence type="ECO:0000256" key="7">
    <source>
        <dbReference type="ARBA" id="ARBA00022777"/>
    </source>
</evidence>
<evidence type="ECO:0000313" key="15">
    <source>
        <dbReference type="Proteomes" id="UP000186143"/>
    </source>
</evidence>
<reference evidence="14 15" key="1">
    <citation type="submission" date="2016-09" db="EMBL/GenBank/DDBJ databases">
        <title>Rhizobium sp. nov., a novel species isolated from the rice rhizosphere.</title>
        <authorList>
            <person name="Zhao J."/>
            <person name="Zhang X."/>
        </authorList>
    </citation>
    <scope>NUCLEOTIDE SEQUENCE [LARGE SCALE GENOMIC DNA]</scope>
    <source>
        <strain evidence="14 15">MH17</strain>
    </source>
</reference>
<dbReference type="InterPro" id="IPR050428">
    <property type="entry name" value="TCS_sensor_his_kinase"/>
</dbReference>
<protein>
    <recommendedName>
        <fullName evidence="3">histidine kinase</fullName>
        <ecNumber evidence="3">2.7.13.3</ecNumber>
    </recommendedName>
</protein>
<dbReference type="PANTHER" id="PTHR45436:SF5">
    <property type="entry name" value="SENSOR HISTIDINE KINASE TRCS"/>
    <property type="match status" value="1"/>
</dbReference>
<evidence type="ECO:0000256" key="2">
    <source>
        <dbReference type="ARBA" id="ARBA00004370"/>
    </source>
</evidence>
<evidence type="ECO:0000256" key="1">
    <source>
        <dbReference type="ARBA" id="ARBA00000085"/>
    </source>
</evidence>
<feature type="domain" description="Histidine kinase" evidence="12">
    <location>
        <begin position="279"/>
        <end position="478"/>
    </location>
</feature>
<dbReference type="SUPFAM" id="SSF55874">
    <property type="entry name" value="ATPase domain of HSP90 chaperone/DNA topoisomerase II/histidine kinase"/>
    <property type="match status" value="1"/>
</dbReference>
<name>A0A1Q9AD30_9HYPH</name>
<keyword evidence="4" id="KW-0597">Phosphoprotein</keyword>
<dbReference type="STRING" id="1672749.BJF92_07325"/>
<evidence type="ECO:0000256" key="10">
    <source>
        <dbReference type="SAM" id="MobiDB-lite"/>
    </source>
</evidence>
<dbReference type="Proteomes" id="UP000186143">
    <property type="component" value="Unassembled WGS sequence"/>
</dbReference>
<evidence type="ECO:0000259" key="13">
    <source>
        <dbReference type="PROSITE" id="PS50885"/>
    </source>
</evidence>
<dbReference type="SMART" id="SM00387">
    <property type="entry name" value="HATPase_c"/>
    <property type="match status" value="1"/>
</dbReference>
<keyword evidence="6 11" id="KW-0812">Transmembrane</keyword>
<dbReference type="EMBL" id="MKIO01000042">
    <property type="protein sequence ID" value="OLP52838.1"/>
    <property type="molecule type" value="Genomic_DNA"/>
</dbReference>
<evidence type="ECO:0000259" key="12">
    <source>
        <dbReference type="PROSITE" id="PS50109"/>
    </source>
</evidence>
<dbReference type="Gene3D" id="1.10.287.130">
    <property type="match status" value="1"/>
</dbReference>
<dbReference type="SUPFAM" id="SSF47384">
    <property type="entry name" value="Homodimeric domain of signal transducing histidine kinase"/>
    <property type="match status" value="1"/>
</dbReference>
<dbReference type="InterPro" id="IPR003661">
    <property type="entry name" value="HisK_dim/P_dom"/>
</dbReference>
<evidence type="ECO:0000256" key="8">
    <source>
        <dbReference type="ARBA" id="ARBA00022989"/>
    </source>
</evidence>
<evidence type="ECO:0000256" key="4">
    <source>
        <dbReference type="ARBA" id="ARBA00022553"/>
    </source>
</evidence>
<keyword evidence="9" id="KW-0902">Two-component regulatory system</keyword>
<keyword evidence="11" id="KW-0472">Membrane</keyword>
<dbReference type="PROSITE" id="PS50885">
    <property type="entry name" value="HAMP"/>
    <property type="match status" value="1"/>
</dbReference>
<comment type="caution">
    <text evidence="14">The sequence shown here is derived from an EMBL/GenBank/DDBJ whole genome shotgun (WGS) entry which is preliminary data.</text>
</comment>
<keyword evidence="8 11" id="KW-1133">Transmembrane helix</keyword>
<organism evidence="14 15">
    <name type="scientific">Xaviernesmea rhizosphaerae</name>
    <dbReference type="NCBI Taxonomy" id="1672749"/>
    <lineage>
        <taxon>Bacteria</taxon>
        <taxon>Pseudomonadati</taxon>
        <taxon>Pseudomonadota</taxon>
        <taxon>Alphaproteobacteria</taxon>
        <taxon>Hyphomicrobiales</taxon>
        <taxon>Rhizobiaceae</taxon>
        <taxon>Rhizobium/Agrobacterium group</taxon>
        <taxon>Xaviernesmea</taxon>
    </lineage>
</organism>
<dbReference type="InterPro" id="IPR003660">
    <property type="entry name" value="HAMP_dom"/>
</dbReference>
<gene>
    <name evidence="14" type="ORF">BJF92_07325</name>
</gene>
<evidence type="ECO:0000256" key="5">
    <source>
        <dbReference type="ARBA" id="ARBA00022679"/>
    </source>
</evidence>
<sequence>MASAQPRSPRAGRSLAGRLTTIALVFVGATMAASAGVFWFAVSHVVREQVDQQLDVQITALKGALSFDAGGRPMLSSAFDNPPFDRPGWLWQIDTPGGRLISPPPRRPHPPRGRNDAEGPDRPSAEGAGMPVEPASPTDAPGDRGERPRRPIDLAMEDHAGPALYLRRQDAMVEGRSVTLIASAPAGALTVPARDALGWLLPLTLLLGLMLTLGTLLQVRLGLRPLRRLTDEIQAIERGARARLAPAQLRELQPLTAEINRLLDQNETRLAETRLHFANLAHGLKTPLASLTLALDREKDPDGALGRLAERMEQRIRRHLALARKAASAAGLGAATALAPVLADLLALLPRLHAGRRVTADIAGMKDLFLRCEARDAEEILGNLLDNAFKWAASAIAVTAAREGGMITLLIDDDGPGIARERRAEVLRAGMRLDETVPGDGFGLSIAEELVTLYGGRLALETSPLGGLRVRLTLPAAISGEAG</sequence>
<dbReference type="Pfam" id="PF02518">
    <property type="entry name" value="HATPase_c"/>
    <property type="match status" value="1"/>
</dbReference>
<keyword evidence="7" id="KW-0418">Kinase</keyword>
<feature type="compositionally biased region" description="Basic and acidic residues" evidence="10">
    <location>
        <begin position="113"/>
        <end position="124"/>
    </location>
</feature>
<feature type="transmembrane region" description="Helical" evidence="11">
    <location>
        <begin position="21"/>
        <end position="42"/>
    </location>
</feature>
<evidence type="ECO:0000256" key="9">
    <source>
        <dbReference type="ARBA" id="ARBA00023012"/>
    </source>
</evidence>
<keyword evidence="5" id="KW-0808">Transferase</keyword>
<dbReference type="AlphaFoldDB" id="A0A1Q9AD30"/>
<dbReference type="EC" id="2.7.13.3" evidence="3"/>
<dbReference type="Gene3D" id="3.30.565.10">
    <property type="entry name" value="Histidine kinase-like ATPase, C-terminal domain"/>
    <property type="match status" value="1"/>
</dbReference>
<dbReference type="PANTHER" id="PTHR45436">
    <property type="entry name" value="SENSOR HISTIDINE KINASE YKOH"/>
    <property type="match status" value="1"/>
</dbReference>
<dbReference type="GO" id="GO:0005886">
    <property type="term" value="C:plasma membrane"/>
    <property type="evidence" value="ECO:0007669"/>
    <property type="project" value="TreeGrafter"/>
</dbReference>
<dbReference type="InterPro" id="IPR036890">
    <property type="entry name" value="HATPase_C_sf"/>
</dbReference>
<accession>A0A1Q9AD30</accession>
<feature type="transmembrane region" description="Helical" evidence="11">
    <location>
        <begin position="199"/>
        <end position="219"/>
    </location>
</feature>
<evidence type="ECO:0000256" key="3">
    <source>
        <dbReference type="ARBA" id="ARBA00012438"/>
    </source>
</evidence>
<dbReference type="PROSITE" id="PS50109">
    <property type="entry name" value="HIS_KIN"/>
    <property type="match status" value="1"/>
</dbReference>
<dbReference type="InterPro" id="IPR005467">
    <property type="entry name" value="His_kinase_dom"/>
</dbReference>
<feature type="compositionally biased region" description="Basic and acidic residues" evidence="10">
    <location>
        <begin position="141"/>
        <end position="155"/>
    </location>
</feature>
<evidence type="ECO:0000313" key="14">
    <source>
        <dbReference type="EMBL" id="OLP52838.1"/>
    </source>
</evidence>
<comment type="subcellular location">
    <subcellularLocation>
        <location evidence="2">Membrane</location>
    </subcellularLocation>
</comment>
<proteinExistence type="predicted"/>